<evidence type="ECO:0000256" key="1">
    <source>
        <dbReference type="SAM" id="SignalP"/>
    </source>
</evidence>
<comment type="caution">
    <text evidence="2">The sequence shown here is derived from an EMBL/GenBank/DDBJ whole genome shotgun (WGS) entry which is preliminary data.</text>
</comment>
<protein>
    <recommendedName>
        <fullName evidence="4">DUF3575 domain-containing protein</fullName>
    </recommendedName>
</protein>
<name>A0ABR7QE01_9FLAO</name>
<feature type="chain" id="PRO_5045085741" description="DUF3575 domain-containing protein" evidence="1">
    <location>
        <begin position="22"/>
        <end position="189"/>
    </location>
</feature>
<evidence type="ECO:0000313" key="3">
    <source>
        <dbReference type="Proteomes" id="UP000619238"/>
    </source>
</evidence>
<keyword evidence="3" id="KW-1185">Reference proteome</keyword>
<keyword evidence="1" id="KW-0732">Signal</keyword>
<sequence>MKKIMLTVLCCGITFISTAQDASVEKSIFGVQTGLFGIWAHNEAKLSNQFALRTEVGLDAGIFISDNSNLNGFSLIPAITLEPRWYYNLDKRQSKSRRTDGNSGNFFSIKTTYHPDLFVISNRDKNTYRFISDISIVPTWGIRRSIGKHFNYETGIGVGYIRFFEPDGVILFDEHEVAINLHLRIGYRF</sequence>
<gene>
    <name evidence="2" type="ORF">H2O64_19190</name>
</gene>
<evidence type="ECO:0000313" key="2">
    <source>
        <dbReference type="EMBL" id="MBC8756807.1"/>
    </source>
</evidence>
<accession>A0ABR7QE01</accession>
<dbReference type="EMBL" id="JACGWS010000014">
    <property type="protein sequence ID" value="MBC8756807.1"/>
    <property type="molecule type" value="Genomic_DNA"/>
</dbReference>
<dbReference type="Proteomes" id="UP000619238">
    <property type="component" value="Unassembled WGS sequence"/>
</dbReference>
<feature type="signal peptide" evidence="1">
    <location>
        <begin position="1"/>
        <end position="21"/>
    </location>
</feature>
<dbReference type="RefSeq" id="WP_187563850.1">
    <property type="nucleotide sequence ID" value="NZ_JACGWS010000014.1"/>
</dbReference>
<evidence type="ECO:0008006" key="4">
    <source>
        <dbReference type="Google" id="ProtNLM"/>
    </source>
</evidence>
<organism evidence="2 3">
    <name type="scientific">Kordia aestuariivivens</name>
    <dbReference type="NCBI Taxonomy" id="2759037"/>
    <lineage>
        <taxon>Bacteria</taxon>
        <taxon>Pseudomonadati</taxon>
        <taxon>Bacteroidota</taxon>
        <taxon>Flavobacteriia</taxon>
        <taxon>Flavobacteriales</taxon>
        <taxon>Flavobacteriaceae</taxon>
        <taxon>Kordia</taxon>
    </lineage>
</organism>
<reference evidence="2 3" key="1">
    <citation type="submission" date="2020-07" db="EMBL/GenBank/DDBJ databases">
        <title>Description of Kordia aestuariivivens sp. nov., isolated from a tidal flat.</title>
        <authorList>
            <person name="Park S."/>
            <person name="Yoon J.-H."/>
        </authorList>
    </citation>
    <scope>NUCLEOTIDE SEQUENCE [LARGE SCALE GENOMIC DNA]</scope>
    <source>
        <strain evidence="2 3">YSTF-M3</strain>
    </source>
</reference>
<proteinExistence type="predicted"/>